<dbReference type="Proteomes" id="UP000010797">
    <property type="component" value="Chromosome"/>
</dbReference>
<dbReference type="KEGG" id="ddl:Desdi_3470"/>
<dbReference type="SUPFAM" id="SSF50814">
    <property type="entry name" value="Lipocalins"/>
    <property type="match status" value="1"/>
</dbReference>
<dbReference type="AlphaFoldDB" id="L0FDX3"/>
<dbReference type="EMBL" id="CP003344">
    <property type="protein sequence ID" value="AGA70856.1"/>
    <property type="molecule type" value="Genomic_DNA"/>
</dbReference>
<dbReference type="Gene3D" id="2.40.128.20">
    <property type="match status" value="1"/>
</dbReference>
<reference evidence="2" key="1">
    <citation type="submission" date="2012-02" db="EMBL/GenBank/DDBJ databases">
        <title>Complete sequence of Desulfitobacterium dichloroeliminans LMG P-21439.</title>
        <authorList>
            <person name="Lucas S."/>
            <person name="Han J."/>
            <person name="Lapidus A."/>
            <person name="Cheng J.-F."/>
            <person name="Goodwin L."/>
            <person name="Pitluck S."/>
            <person name="Peters L."/>
            <person name="Ovchinnikova G."/>
            <person name="Teshima H."/>
            <person name="Detter J.C."/>
            <person name="Han C."/>
            <person name="Tapia R."/>
            <person name="Land M."/>
            <person name="Hauser L."/>
            <person name="Kyrpides N."/>
            <person name="Ivanova N."/>
            <person name="Pagani I."/>
            <person name="Kruse T."/>
            <person name="de Vos W.M."/>
            <person name="Boon N."/>
            <person name="Smidt H."/>
            <person name="Woyke T."/>
        </authorList>
    </citation>
    <scope>NUCLEOTIDE SEQUENCE [LARGE SCALE GENOMIC DNA]</scope>
    <source>
        <strain evidence="2">LMG P-21439 / DCA1</strain>
    </source>
</reference>
<keyword evidence="2" id="KW-1185">Reference proteome</keyword>
<dbReference type="Pfam" id="PF09148">
    <property type="entry name" value="DUF1934"/>
    <property type="match status" value="1"/>
</dbReference>
<dbReference type="InterPro" id="IPR012674">
    <property type="entry name" value="Calycin"/>
</dbReference>
<organism evidence="1 2">
    <name type="scientific">Desulfitobacterium dichloroeliminans (strain LMG P-21439 / DCA1)</name>
    <dbReference type="NCBI Taxonomy" id="871963"/>
    <lineage>
        <taxon>Bacteria</taxon>
        <taxon>Bacillati</taxon>
        <taxon>Bacillota</taxon>
        <taxon>Clostridia</taxon>
        <taxon>Eubacteriales</taxon>
        <taxon>Desulfitobacteriaceae</taxon>
        <taxon>Desulfitobacterium</taxon>
    </lineage>
</organism>
<dbReference type="HOGENOM" id="CLU_120388_0_2_9"/>
<evidence type="ECO:0008006" key="3">
    <source>
        <dbReference type="Google" id="ProtNLM"/>
    </source>
</evidence>
<protein>
    <recommendedName>
        <fullName evidence="3">DUF1934 domain-containing protein</fullName>
    </recommendedName>
</protein>
<dbReference type="eggNOG" id="COG4506">
    <property type="taxonomic scope" value="Bacteria"/>
</dbReference>
<sequence>MTDKVLIQVSSTQHYPEGHNDHMEFTTVGTFHHRAGAYYIIYRDTEITGMDGVTTSLKIEPTRVSLNRMGAIDHKQIFERGIRHGSSYVTPQGSLFLEVETKEMEIHLTELEGNITLKYDLFSGDQLVSHNRLRINIKEDAPQ</sequence>
<accession>L0FDX3</accession>
<evidence type="ECO:0000313" key="1">
    <source>
        <dbReference type="EMBL" id="AGA70856.1"/>
    </source>
</evidence>
<evidence type="ECO:0000313" key="2">
    <source>
        <dbReference type="Proteomes" id="UP000010797"/>
    </source>
</evidence>
<dbReference type="RefSeq" id="WP_015263812.1">
    <property type="nucleotide sequence ID" value="NC_019903.1"/>
</dbReference>
<dbReference type="OrthoDB" id="1680906at2"/>
<dbReference type="STRING" id="871963.Desdi_3470"/>
<proteinExistence type="predicted"/>
<gene>
    <name evidence="1" type="ordered locus">Desdi_3470</name>
</gene>
<dbReference type="InterPro" id="IPR015231">
    <property type="entry name" value="DUF1934"/>
</dbReference>
<name>L0FDX3_DESDL</name>